<dbReference type="SMART" id="SM00710">
    <property type="entry name" value="PbH1"/>
    <property type="match status" value="5"/>
</dbReference>
<dbReference type="InterPro" id="IPR007742">
    <property type="entry name" value="NosD_dom"/>
</dbReference>
<accession>A0A8J8C752</accession>
<dbReference type="AlphaFoldDB" id="A0A8J8C752"/>
<dbReference type="NCBIfam" id="TIGR01409">
    <property type="entry name" value="TAT_signal_seq"/>
    <property type="match status" value="1"/>
</dbReference>
<sequence>MGKRPARSSGDDAVTESRRRFLKTAGAAGALLAVGSGQGVASTDPSPEGATREAVGGDGTGGGSTGGDAARSLTSHEISSCTTITSPGTYEVVGDIASTGSGVCIDVQADDVTIRGNGYTLSGDGSGTGVGANLGATSGGPIPIRENVEVEDLTVTGFETAIGYEEVTGGRVEGVTARENGTGVSLRYGVTDVAVRDSMLADSGIGFRTVGSPNVYGGPENNTFEYNDVESNDRGIWLGLITIDHELSCNRIVGNRGGVLHSGGETRGHVYDGNVICSNSEYGLRNVDNPPEDGIPAFEDVVEATGNYWGASDGPSSIGDPATPYEDPVTGALADGGGDGVSESLDAGVSNVHFDPFETSSLPSAGRR</sequence>
<feature type="region of interest" description="Disordered" evidence="1">
    <location>
        <begin position="34"/>
        <end position="71"/>
    </location>
</feature>
<dbReference type="PROSITE" id="PS51318">
    <property type="entry name" value="TAT"/>
    <property type="match status" value="1"/>
</dbReference>
<protein>
    <submittedName>
        <fullName evidence="3">Right-handed parallel beta-helix repeat-containing protein</fullName>
    </submittedName>
</protein>
<evidence type="ECO:0000313" key="4">
    <source>
        <dbReference type="Proteomes" id="UP000766550"/>
    </source>
</evidence>
<dbReference type="InterPro" id="IPR019546">
    <property type="entry name" value="TAT_signal_bac_arc"/>
</dbReference>
<proteinExistence type="predicted"/>
<organism evidence="3 4">
    <name type="scientific">Haloarcula limicola</name>
    <dbReference type="NCBI Taxonomy" id="1429915"/>
    <lineage>
        <taxon>Archaea</taxon>
        <taxon>Methanobacteriati</taxon>
        <taxon>Methanobacteriota</taxon>
        <taxon>Stenosarchaea group</taxon>
        <taxon>Halobacteria</taxon>
        <taxon>Halobacteriales</taxon>
        <taxon>Haloarculaceae</taxon>
        <taxon>Haloarcula</taxon>
    </lineage>
</organism>
<dbReference type="InterPro" id="IPR006626">
    <property type="entry name" value="PbH1"/>
</dbReference>
<dbReference type="RefSeq" id="WP_162317528.1">
    <property type="nucleotide sequence ID" value="NZ_JAHQXF010000001.1"/>
</dbReference>
<reference evidence="3 4" key="1">
    <citation type="submission" date="2021-06" db="EMBL/GenBank/DDBJ databases">
        <title>New haloarchaea isolates fom saline soil.</title>
        <authorList>
            <person name="Duran-Viseras A."/>
            <person name="Sanchez-Porro C.S."/>
            <person name="Ventosa A."/>
        </authorList>
    </citation>
    <scope>NUCLEOTIDE SEQUENCE [LARGE SCALE GENOMIC DNA]</scope>
    <source>
        <strain evidence="3 4">JCM 183640</strain>
    </source>
</reference>
<evidence type="ECO:0000313" key="3">
    <source>
        <dbReference type="EMBL" id="MBV0923215.1"/>
    </source>
</evidence>
<feature type="compositionally biased region" description="Polar residues" evidence="1">
    <location>
        <begin position="358"/>
        <end position="368"/>
    </location>
</feature>
<name>A0A8J8C752_9EURY</name>
<dbReference type="SUPFAM" id="SSF51126">
    <property type="entry name" value="Pectin lyase-like"/>
    <property type="match status" value="1"/>
</dbReference>
<gene>
    <name evidence="3" type="ORF">KTS45_03295</name>
</gene>
<feature type="domain" description="Periplasmic copper-binding protein NosD beta helix" evidence="2">
    <location>
        <begin position="99"/>
        <end position="313"/>
    </location>
</feature>
<keyword evidence="4" id="KW-1185">Reference proteome</keyword>
<dbReference type="InterPro" id="IPR006311">
    <property type="entry name" value="TAT_signal"/>
</dbReference>
<feature type="compositionally biased region" description="Gly residues" evidence="1">
    <location>
        <begin position="56"/>
        <end position="66"/>
    </location>
</feature>
<dbReference type="OrthoDB" id="239453at2157"/>
<dbReference type="Pfam" id="PF05048">
    <property type="entry name" value="NosD"/>
    <property type="match status" value="1"/>
</dbReference>
<dbReference type="EMBL" id="JAHQXF010000001">
    <property type="protein sequence ID" value="MBV0923215.1"/>
    <property type="molecule type" value="Genomic_DNA"/>
</dbReference>
<feature type="region of interest" description="Disordered" evidence="1">
    <location>
        <begin position="311"/>
        <end position="368"/>
    </location>
</feature>
<dbReference type="InterPro" id="IPR011050">
    <property type="entry name" value="Pectin_lyase_fold/virulence"/>
</dbReference>
<evidence type="ECO:0000256" key="1">
    <source>
        <dbReference type="SAM" id="MobiDB-lite"/>
    </source>
</evidence>
<dbReference type="Gene3D" id="2.160.20.10">
    <property type="entry name" value="Single-stranded right-handed beta-helix, Pectin lyase-like"/>
    <property type="match status" value="1"/>
</dbReference>
<dbReference type="InterPro" id="IPR012334">
    <property type="entry name" value="Pectin_lyas_fold"/>
</dbReference>
<comment type="caution">
    <text evidence="3">The sequence shown here is derived from an EMBL/GenBank/DDBJ whole genome shotgun (WGS) entry which is preliminary data.</text>
</comment>
<evidence type="ECO:0000259" key="2">
    <source>
        <dbReference type="Pfam" id="PF05048"/>
    </source>
</evidence>
<dbReference type="Proteomes" id="UP000766550">
    <property type="component" value="Unassembled WGS sequence"/>
</dbReference>